<evidence type="ECO:0000313" key="3">
    <source>
        <dbReference type="EMBL" id="QBX54182.1"/>
    </source>
</evidence>
<reference evidence="3 4" key="1">
    <citation type="submission" date="2019-03" db="EMBL/GenBank/DDBJ databases">
        <title>Three New Species of Nocardioides, Nocardioides euryhalodurans sp. nov., Nocardioides seonyuensis sp. nov. and Nocardioides eburneoflavus sp. nov. Iolated from Soil.</title>
        <authorList>
            <person name="Roh S.G."/>
            <person name="Lee C."/>
            <person name="Kim M.-K."/>
            <person name="Kim S.B."/>
        </authorList>
    </citation>
    <scope>NUCLEOTIDE SEQUENCE [LARGE SCALE GENOMIC DNA]</scope>
    <source>
        <strain evidence="3 4">MMS17-SY207-3</strain>
    </source>
</reference>
<dbReference type="EMBL" id="CP038436">
    <property type="protein sequence ID" value="QBX54182.1"/>
    <property type="molecule type" value="Genomic_DNA"/>
</dbReference>
<dbReference type="Pfam" id="PF13524">
    <property type="entry name" value="Glyco_trans_1_2"/>
    <property type="match status" value="1"/>
</dbReference>
<evidence type="ECO:0000313" key="4">
    <source>
        <dbReference type="Proteomes" id="UP000294853"/>
    </source>
</evidence>
<feature type="domain" description="Spore protein YkvP/CgeB glycosyl transferase-like" evidence="2">
    <location>
        <begin position="838"/>
        <end position="976"/>
    </location>
</feature>
<dbReference type="OrthoDB" id="5165900at2"/>
<dbReference type="InterPro" id="IPR055259">
    <property type="entry name" value="YkvP/CgeB_Glyco_trans-like"/>
</dbReference>
<protein>
    <submittedName>
        <fullName evidence="3">Glycosyltransferase</fullName>
    </submittedName>
</protein>
<gene>
    <name evidence="3" type="ORF">EXE58_00970</name>
</gene>
<dbReference type="Gene3D" id="3.90.550.10">
    <property type="entry name" value="Spore Coat Polysaccharide Biosynthesis Protein SpsA, Chain A"/>
    <property type="match status" value="1"/>
</dbReference>
<dbReference type="InterPro" id="IPR001173">
    <property type="entry name" value="Glyco_trans_2-like"/>
</dbReference>
<name>A0A4V1BLV4_9ACTN</name>
<evidence type="ECO:0000259" key="2">
    <source>
        <dbReference type="Pfam" id="PF13524"/>
    </source>
</evidence>
<dbReference type="KEGG" id="nsn:EXE58_00970"/>
<dbReference type="RefSeq" id="WP_135266157.1">
    <property type="nucleotide sequence ID" value="NZ_CP038436.1"/>
</dbReference>
<proteinExistence type="predicted"/>
<keyword evidence="3" id="KW-0808">Transferase</keyword>
<organism evidence="3 4">
    <name type="scientific">Nocardioides seonyuensis</name>
    <dbReference type="NCBI Taxonomy" id="2518371"/>
    <lineage>
        <taxon>Bacteria</taxon>
        <taxon>Bacillati</taxon>
        <taxon>Actinomycetota</taxon>
        <taxon>Actinomycetes</taxon>
        <taxon>Propionibacteriales</taxon>
        <taxon>Nocardioidaceae</taxon>
        <taxon>Nocardioides</taxon>
    </lineage>
</organism>
<dbReference type="Pfam" id="PF00535">
    <property type="entry name" value="Glycos_transf_2"/>
    <property type="match status" value="1"/>
</dbReference>
<dbReference type="InterPro" id="IPR029044">
    <property type="entry name" value="Nucleotide-diphossugar_trans"/>
</dbReference>
<dbReference type="InterPro" id="IPR050834">
    <property type="entry name" value="Glycosyltransf_2"/>
</dbReference>
<dbReference type="SUPFAM" id="SSF53448">
    <property type="entry name" value="Nucleotide-diphospho-sugar transferases"/>
    <property type="match status" value="2"/>
</dbReference>
<dbReference type="AlphaFoldDB" id="A0A4V1BLV4"/>
<dbReference type="GO" id="GO:0016740">
    <property type="term" value="F:transferase activity"/>
    <property type="evidence" value="ECO:0007669"/>
    <property type="project" value="UniProtKB-KW"/>
</dbReference>
<keyword evidence="4" id="KW-1185">Reference proteome</keyword>
<dbReference type="Proteomes" id="UP000294853">
    <property type="component" value="Chromosome"/>
</dbReference>
<dbReference type="PANTHER" id="PTHR43685">
    <property type="entry name" value="GLYCOSYLTRANSFERASE"/>
    <property type="match status" value="1"/>
</dbReference>
<sequence length="988" mass="107259">MRADRREPPLVPEDPVEVLVEAGFVDLDFVAAQLGRSFATATDAARAVIESGDASPHPLVEFGWLPRRKSWQRSGLHPISWYAAERRRRNRLPTHPLVDPRLIWTSHLDARFHPFGVLSYWLDMATPDTPLPTQLLSTPVTWGEFRAAAVEAAAAWREDSAIRRPRRTPPVDSGTAGGVSVVMIARDAAPLLRSTVATLQAQTFTDWELIAVDAGSLDDTAAVLDGLAAFDERITVLREPRQTPGASLNTAVEQARHDHLAFLAPGRSWPVEHLSQVLAHAAGTGHAFVQVGTGPVARTREELLAGRPADLSTALVRRDAIKAVGGFDESLAGAVERDLALRLTQQHAMDPVDLPVERRPDSVLNGSGNAQVEDWESFVLEQHLVDWESVSARSREADLVSYVLPLGSELRRTVEWLTAVSLNDAERIVVGTRLPRHHHMLAGSLAAIVPGARFVRVQADVNVNVAINIGASQAGGSTVALVRPEAMPPRQSITARLAGALAEPGVAVVQPVVAAPDGTVLSGGARFAPGHDNPGLFLAGHVVEDARRIGQCRVGAPASPLIALRASTFEALHGLDCRFRSVLAETDLGLRALAAGHGESVLLPDAVVSSRGDYATPEELVAALASLHARDLPHPSDDTPGLLRRAGFEVTDHRTQRISASPRRSALLPLPVVRAIDGIHESPPRLRWAIDIASPAAARGDRWGDTHFARSLASALEQRGQDVAVDRRDARDRDTRDHDDVLLVLRGLDRVEPRPGLLNMEWIISHPDMVTPEEVVGFDTVYAASLSWTARAAREWGVPITPLLQCTDPRWFHPDRAEPDTGPEVVFVGNSRGVYRFAVRSALAIGAPLTLHGNDWKEFVPAEVIASNGLANEDVGALYASAGVVLNDHHLDMRRDSFASNRLFDAAACGARIVSDPIEGLDETFSGLVQTFRNEAELRELISRPYPAFPDDATRRSIAQRIVAEHTFDRRAETLIGDAVRLLRERGR</sequence>
<accession>A0A4V1BLV4</accession>
<dbReference type="PANTHER" id="PTHR43685:SF2">
    <property type="entry name" value="GLYCOSYLTRANSFERASE 2-LIKE DOMAIN-CONTAINING PROTEIN"/>
    <property type="match status" value="1"/>
</dbReference>
<evidence type="ECO:0000259" key="1">
    <source>
        <dbReference type="Pfam" id="PF00535"/>
    </source>
</evidence>
<dbReference type="CDD" id="cd00761">
    <property type="entry name" value="Glyco_tranf_GTA_type"/>
    <property type="match status" value="1"/>
</dbReference>
<feature type="domain" description="Glycosyltransferase 2-like" evidence="1">
    <location>
        <begin position="180"/>
        <end position="292"/>
    </location>
</feature>
<dbReference type="GO" id="GO:0044010">
    <property type="term" value="P:single-species biofilm formation"/>
    <property type="evidence" value="ECO:0007669"/>
    <property type="project" value="TreeGrafter"/>
</dbReference>